<dbReference type="HOGENOM" id="CLU_433575_0_0_1"/>
<dbReference type="OMA" id="FCLGENS"/>
<reference evidence="2 3" key="1">
    <citation type="journal article" date="2011" name="Science">
        <title>Comparative functional genomics of the fission yeasts.</title>
        <authorList>
            <person name="Rhind N."/>
            <person name="Chen Z."/>
            <person name="Yassour M."/>
            <person name="Thompson D.A."/>
            <person name="Haas B.J."/>
            <person name="Habib N."/>
            <person name="Wapinski I."/>
            <person name="Roy S."/>
            <person name="Lin M.F."/>
            <person name="Heiman D.I."/>
            <person name="Young S.K."/>
            <person name="Furuya K."/>
            <person name="Guo Y."/>
            <person name="Pidoux A."/>
            <person name="Chen H.M."/>
            <person name="Robbertse B."/>
            <person name="Goldberg J.M."/>
            <person name="Aoki K."/>
            <person name="Bayne E.H."/>
            <person name="Berlin A.M."/>
            <person name="Desjardins C.A."/>
            <person name="Dobbs E."/>
            <person name="Dukaj L."/>
            <person name="Fan L."/>
            <person name="FitzGerald M.G."/>
            <person name="French C."/>
            <person name="Gujja S."/>
            <person name="Hansen K."/>
            <person name="Keifenheim D."/>
            <person name="Levin J.Z."/>
            <person name="Mosher R.A."/>
            <person name="Mueller C.A."/>
            <person name="Pfiffner J."/>
            <person name="Priest M."/>
            <person name="Russ C."/>
            <person name="Smialowska A."/>
            <person name="Swoboda P."/>
            <person name="Sykes S.M."/>
            <person name="Vaughn M."/>
            <person name="Vengrova S."/>
            <person name="Yoder R."/>
            <person name="Zeng Q."/>
            <person name="Allshire R."/>
            <person name="Baulcombe D."/>
            <person name="Birren B.W."/>
            <person name="Brown W."/>
            <person name="Ekwall K."/>
            <person name="Kellis M."/>
            <person name="Leatherwood J."/>
            <person name="Levin H."/>
            <person name="Margalit H."/>
            <person name="Martienssen R."/>
            <person name="Nieduszynski C.A."/>
            <person name="Spatafora J.W."/>
            <person name="Friedman N."/>
            <person name="Dalgaard J.Z."/>
            <person name="Baumann P."/>
            <person name="Niki H."/>
            <person name="Regev A."/>
            <person name="Nusbaum C."/>
        </authorList>
    </citation>
    <scope>NUCLEOTIDE SEQUENCE [LARGE SCALE GENOMIC DNA]</scope>
    <source>
        <strain evidence="3">OY26 / ATCC MYA-4695 / CBS 11777 / NBRC 106824 / NRRL Y48691</strain>
    </source>
</reference>
<feature type="compositionally biased region" description="Polar residues" evidence="1">
    <location>
        <begin position="409"/>
        <end position="433"/>
    </location>
</feature>
<dbReference type="eggNOG" id="KOG4302">
    <property type="taxonomic scope" value="Eukaryota"/>
</dbReference>
<protein>
    <submittedName>
        <fullName evidence="2">Uncharacterized protein</fullName>
    </submittedName>
</protein>
<organism evidence="2 3">
    <name type="scientific">Schizosaccharomyces cryophilus (strain OY26 / ATCC MYA-4695 / CBS 11777 / NBRC 106824 / NRRL Y48691)</name>
    <name type="common">Fission yeast</name>
    <dbReference type="NCBI Taxonomy" id="653667"/>
    <lineage>
        <taxon>Eukaryota</taxon>
        <taxon>Fungi</taxon>
        <taxon>Dikarya</taxon>
        <taxon>Ascomycota</taxon>
        <taxon>Taphrinomycotina</taxon>
        <taxon>Schizosaccharomycetes</taxon>
        <taxon>Schizosaccharomycetales</taxon>
        <taxon>Schizosaccharomycetaceae</taxon>
        <taxon>Schizosaccharomyces</taxon>
    </lineage>
</organism>
<feature type="compositionally biased region" description="Basic and acidic residues" evidence="1">
    <location>
        <begin position="434"/>
        <end position="443"/>
    </location>
</feature>
<feature type="region of interest" description="Disordered" evidence="1">
    <location>
        <begin position="220"/>
        <end position="257"/>
    </location>
</feature>
<name>S9X113_SCHCR</name>
<proteinExistence type="predicted"/>
<accession>S9X113</accession>
<feature type="compositionally biased region" description="Polar residues" evidence="1">
    <location>
        <begin position="490"/>
        <end position="501"/>
    </location>
</feature>
<dbReference type="OrthoDB" id="5391345at2759"/>
<gene>
    <name evidence="2" type="ORF">SPOG_00722</name>
</gene>
<keyword evidence="3" id="KW-1185">Reference proteome</keyword>
<feature type="compositionally biased region" description="Polar residues" evidence="1">
    <location>
        <begin position="220"/>
        <end position="244"/>
    </location>
</feature>
<evidence type="ECO:0000313" key="2">
    <source>
        <dbReference type="EMBL" id="EPY50737.1"/>
    </source>
</evidence>
<dbReference type="GeneID" id="25035054"/>
<dbReference type="STRING" id="653667.S9X113"/>
<dbReference type="RefSeq" id="XP_013024353.1">
    <property type="nucleotide sequence ID" value="XM_013168899.1"/>
</dbReference>
<dbReference type="Proteomes" id="UP000015464">
    <property type="component" value="Unassembled WGS sequence"/>
</dbReference>
<evidence type="ECO:0000313" key="3">
    <source>
        <dbReference type="Proteomes" id="UP000015464"/>
    </source>
</evidence>
<feature type="region of interest" description="Disordered" evidence="1">
    <location>
        <begin position="409"/>
        <end position="501"/>
    </location>
</feature>
<sequence>MTDEEFQESLENYYNELKQLSSSLNVPFNLTIFRNLILNNLSEYCLNLKTKLQDIGVKCNKLTSHLYELDRCLGRKQHIENELPLETHYQHLLSLQEKSQREYDSRLQLVKEIQSKVLYQLFCLGENSEGLFLENSPFVDVSDSKIEQLNHLKESIEKKYQSRKEILLNKRKEILPLEKHLSTKIEINTNNLSTGYLERIKEYKEKLDCLVQKKENYSSRSSVHSDLSPKVNSPSAYTSPSRRVNGNKEKEPSSNSVSIKHRKEYESLLKRYLLLAKSLFISKKDLLFKEIIENLKKDDILEILHKLKQEIHNMEVETHLRGEINALIRKYLALEARLYKESQTVKGSSSPSSKPFTLKRLKKDFQLTRANLIYSLRNWEEENERKIIVFGKPLSDRLQFYSYPLQRSSSKKLNVPTNDQRPISTQTNGSQPEMKTDDVHDNDTIGPTYPNRNASESEIGSVKDSVSPFKRQGTENSVSRVSHRNASPLIRSSSKTDVNNANVESLESQVEAQYNHFMSVNNINNQSSMPSPSRSLREMIQPYIPPKGSPTALENLAGSHTQENHLLMSCTKDDNNNSYLGKMSSHEEERLCKRLDSFSFSKDMISKKLRNNIHGLHFSTPTQGDPNGPKD</sequence>
<dbReference type="GO" id="GO:1904511">
    <property type="term" value="C:cytoplasmic microtubule plus-end"/>
    <property type="evidence" value="ECO:0007669"/>
    <property type="project" value="EnsemblFungi"/>
</dbReference>
<dbReference type="EMBL" id="KE546992">
    <property type="protein sequence ID" value="EPY50737.1"/>
    <property type="molecule type" value="Genomic_DNA"/>
</dbReference>
<evidence type="ECO:0000256" key="1">
    <source>
        <dbReference type="SAM" id="MobiDB-lite"/>
    </source>
</evidence>
<dbReference type="AlphaFoldDB" id="S9X113"/>
<dbReference type="GO" id="GO:0007019">
    <property type="term" value="P:microtubule depolymerization"/>
    <property type="evidence" value="ECO:0007669"/>
    <property type="project" value="EnsemblFungi"/>
</dbReference>